<evidence type="ECO:0000313" key="2">
    <source>
        <dbReference type="EMBL" id="EEV89833.1"/>
    </source>
</evidence>
<dbReference type="PROSITE" id="PS51257">
    <property type="entry name" value="PROKAR_LIPOPROTEIN"/>
    <property type="match status" value="1"/>
</dbReference>
<evidence type="ECO:0000256" key="1">
    <source>
        <dbReference type="SAM" id="MobiDB-lite"/>
    </source>
</evidence>
<gene>
    <name evidence="2" type="ORF">HMPREF0198_0066</name>
</gene>
<feature type="region of interest" description="Disordered" evidence="1">
    <location>
        <begin position="1"/>
        <end position="23"/>
    </location>
</feature>
<dbReference type="EMBL" id="ACKY01000003">
    <property type="protein sequence ID" value="EEV89833.1"/>
    <property type="molecule type" value="Genomic_DNA"/>
</dbReference>
<name>C8N6E0_CARH6</name>
<organism evidence="2 3">
    <name type="scientific">Cardiobacterium hominis (strain ATCC 15826 / DSM 8339 / NCTC 10426 / 6573)</name>
    <dbReference type="NCBI Taxonomy" id="638300"/>
    <lineage>
        <taxon>Bacteria</taxon>
        <taxon>Pseudomonadati</taxon>
        <taxon>Pseudomonadota</taxon>
        <taxon>Gammaproteobacteria</taxon>
        <taxon>Cardiobacteriales</taxon>
        <taxon>Cardiobacteriaceae</taxon>
        <taxon>Cardiobacterium</taxon>
    </lineage>
</organism>
<dbReference type="HOGENOM" id="CLU_2750324_0_0_6"/>
<comment type="caution">
    <text evidence="2">The sequence shown here is derived from an EMBL/GenBank/DDBJ whole genome shotgun (WGS) entry which is preliminary data.</text>
</comment>
<protein>
    <submittedName>
        <fullName evidence="2">Uncharacterized protein</fullName>
    </submittedName>
</protein>
<keyword evidence="3" id="KW-1185">Reference proteome</keyword>
<dbReference type="AlphaFoldDB" id="C8N6E0"/>
<evidence type="ECO:0000313" key="3">
    <source>
        <dbReference type="Proteomes" id="UP000004870"/>
    </source>
</evidence>
<sequence>MGRQLHPGAHIQTHQHAAGAAACSGEDGHAIDVSREGAASKIHQMVDSCGKTLEIIITAGNMNNVCAAPS</sequence>
<accession>C8N6E0</accession>
<dbReference type="Proteomes" id="UP000004870">
    <property type="component" value="Unassembled WGS sequence"/>
</dbReference>
<reference evidence="2 3" key="1">
    <citation type="submission" date="2009-08" db="EMBL/GenBank/DDBJ databases">
        <authorList>
            <person name="Qin X."/>
            <person name="Bachman B."/>
            <person name="Battles P."/>
            <person name="Bell A."/>
            <person name="Bess C."/>
            <person name="Bickham C."/>
            <person name="Chaboub L."/>
            <person name="Chen D."/>
            <person name="Coyle M."/>
            <person name="Deiros D.R."/>
            <person name="Dinh H."/>
            <person name="Forbes L."/>
            <person name="Fowler G."/>
            <person name="Francisco L."/>
            <person name="Fu Q."/>
            <person name="Gubbala S."/>
            <person name="Hale W."/>
            <person name="Han Y."/>
            <person name="Hemphill L."/>
            <person name="Highlander S.K."/>
            <person name="Hirani K."/>
            <person name="Hogues M."/>
            <person name="Jackson L."/>
            <person name="Jakkamsetti A."/>
            <person name="Javaid M."/>
            <person name="Jiang H."/>
            <person name="Korchina V."/>
            <person name="Kovar C."/>
            <person name="Lara F."/>
            <person name="Lee S."/>
            <person name="Mata R."/>
            <person name="Mathew T."/>
            <person name="Moen C."/>
            <person name="Morales K."/>
            <person name="Munidasa M."/>
            <person name="Nazareth L."/>
            <person name="Ngo R."/>
            <person name="Nguyen L."/>
            <person name="Okwuonu G."/>
            <person name="Ongeri F."/>
            <person name="Patil S."/>
            <person name="Petrosino J."/>
            <person name="Pham C."/>
            <person name="Pham P."/>
            <person name="Pu L.-L."/>
            <person name="Puazo M."/>
            <person name="Raj R."/>
            <person name="Reid J."/>
            <person name="Rouhana J."/>
            <person name="Saada N."/>
            <person name="Shang Y."/>
            <person name="Simmons D."/>
            <person name="Thornton R."/>
            <person name="Warren J."/>
            <person name="Weissenberger G."/>
            <person name="Zhang J."/>
            <person name="Zhang L."/>
            <person name="Zhou C."/>
            <person name="Zhu D."/>
            <person name="Muzny D."/>
            <person name="Worley K."/>
            <person name="Gibbs R."/>
        </authorList>
    </citation>
    <scope>NUCLEOTIDE SEQUENCE [LARGE SCALE GENOMIC DNA]</scope>
    <source>
        <strain evidence="3">ATCC 15826 / DSM 8339 / NCTC 10426 / 6573</strain>
    </source>
</reference>
<proteinExistence type="predicted"/>